<sequence>MAPPLIFRTVSRRILRPAPTLSASSSATQPYHHIASISSCSLGGPGTKLASSPSEPRRFPSRGFDVVDKGEVIEEEGLPKYKPEHFYPARLGEVFNDRFQIVTKLGYGSCSTIWLARDLHDHQYVALKIYIHNSACHRELPFYERLNRELPSEHPGAGNVRKLLGSFEIAGPYGKHIALVLQASQMSLLDMDTVWMNGCGLGEALVKGAIQELLKAIDFLHTDLQVVHTDVHPGNLLIGSNENSLFKVLEDLEISSPVPRKEHSDRTIYFSRVMKPKVGPLLLSDFGEARLGPGPHTGDIMPIPYRAPEIILGLQWSYPVDIWSVGLTAWSLLQAKNLFSARKDDGSLSDGVHFSELIAALGLPPAELLDRNRERALEYWDEHGNWAGLVPIPMEKTLEATETKLKDKTKFLQFIRRTLAWDPQKRPTARELLQDPWLTNED</sequence>
<dbReference type="GO" id="GO:0050684">
    <property type="term" value="P:regulation of mRNA processing"/>
    <property type="evidence" value="ECO:0007669"/>
    <property type="project" value="TreeGrafter"/>
</dbReference>
<dbReference type="EC" id="2.7.11.1" evidence="1"/>
<evidence type="ECO:0000256" key="1">
    <source>
        <dbReference type="ARBA" id="ARBA00012513"/>
    </source>
</evidence>
<evidence type="ECO:0000256" key="7">
    <source>
        <dbReference type="ARBA" id="ARBA00047899"/>
    </source>
</evidence>
<evidence type="ECO:0000259" key="9">
    <source>
        <dbReference type="PROSITE" id="PS50011"/>
    </source>
</evidence>
<dbReference type="STRING" id="100816.A0A175W9S2"/>
<comment type="catalytic activity">
    <reaction evidence="8">
        <text>L-seryl-[protein] + ATP = O-phospho-L-seryl-[protein] + ADP + H(+)</text>
        <dbReference type="Rhea" id="RHEA:17989"/>
        <dbReference type="Rhea" id="RHEA-COMP:9863"/>
        <dbReference type="Rhea" id="RHEA-COMP:11604"/>
        <dbReference type="ChEBI" id="CHEBI:15378"/>
        <dbReference type="ChEBI" id="CHEBI:29999"/>
        <dbReference type="ChEBI" id="CHEBI:30616"/>
        <dbReference type="ChEBI" id="CHEBI:83421"/>
        <dbReference type="ChEBI" id="CHEBI:456216"/>
        <dbReference type="EC" id="2.7.11.1"/>
    </reaction>
</comment>
<dbReference type="Proteomes" id="UP000078237">
    <property type="component" value="Unassembled WGS sequence"/>
</dbReference>
<protein>
    <recommendedName>
        <fullName evidence="1">non-specific serine/threonine protein kinase</fullName>
        <ecNumber evidence="1">2.7.11.1</ecNumber>
    </recommendedName>
</protein>
<dbReference type="VEuPathDB" id="FungiDB:MMYC01_204680"/>
<feature type="domain" description="Protein kinase" evidence="9">
    <location>
        <begin position="99"/>
        <end position="438"/>
    </location>
</feature>
<keyword evidence="11" id="KW-1185">Reference proteome</keyword>
<keyword evidence="5 10" id="KW-0418">Kinase</keyword>
<keyword evidence="2" id="KW-0723">Serine/threonine-protein kinase</keyword>
<evidence type="ECO:0000313" key="10">
    <source>
        <dbReference type="EMBL" id="KXX80345.1"/>
    </source>
</evidence>
<dbReference type="GO" id="GO:0000245">
    <property type="term" value="P:spliceosomal complex assembly"/>
    <property type="evidence" value="ECO:0007669"/>
    <property type="project" value="TreeGrafter"/>
</dbReference>
<dbReference type="GO" id="GO:0005524">
    <property type="term" value="F:ATP binding"/>
    <property type="evidence" value="ECO:0007669"/>
    <property type="project" value="UniProtKB-KW"/>
</dbReference>
<dbReference type="PANTHER" id="PTHR47634">
    <property type="entry name" value="PROTEIN KINASE DOMAIN-CONTAINING PROTEIN-RELATED"/>
    <property type="match status" value="1"/>
</dbReference>
<dbReference type="AlphaFoldDB" id="A0A175W9S2"/>
<keyword evidence="6" id="KW-0067">ATP-binding</keyword>
<dbReference type="PANTHER" id="PTHR47634:SF9">
    <property type="entry name" value="PROTEIN KINASE DOMAIN-CONTAINING PROTEIN-RELATED"/>
    <property type="match status" value="1"/>
</dbReference>
<dbReference type="EMBL" id="LCTW02000062">
    <property type="protein sequence ID" value="KXX80345.1"/>
    <property type="molecule type" value="Genomic_DNA"/>
</dbReference>
<dbReference type="PROSITE" id="PS50011">
    <property type="entry name" value="PROTEIN_KINASE_DOM"/>
    <property type="match status" value="1"/>
</dbReference>
<dbReference type="InterPro" id="IPR011009">
    <property type="entry name" value="Kinase-like_dom_sf"/>
</dbReference>
<keyword evidence="4" id="KW-0547">Nucleotide-binding</keyword>
<evidence type="ECO:0000256" key="4">
    <source>
        <dbReference type="ARBA" id="ARBA00022741"/>
    </source>
</evidence>
<reference evidence="10 11" key="1">
    <citation type="journal article" date="2016" name="Genome Announc.">
        <title>Genome Sequence of Madurella mycetomatis mm55, Isolated from a Human Mycetoma Case in Sudan.</title>
        <authorList>
            <person name="Smit S."/>
            <person name="Derks M.F."/>
            <person name="Bervoets S."/>
            <person name="Fahal A."/>
            <person name="van Leeuwen W."/>
            <person name="van Belkum A."/>
            <person name="van de Sande W.W."/>
        </authorList>
    </citation>
    <scope>NUCLEOTIDE SEQUENCE [LARGE SCALE GENOMIC DNA]</scope>
    <source>
        <strain evidence="11">mm55</strain>
    </source>
</reference>
<evidence type="ECO:0000256" key="5">
    <source>
        <dbReference type="ARBA" id="ARBA00022777"/>
    </source>
</evidence>
<evidence type="ECO:0000256" key="2">
    <source>
        <dbReference type="ARBA" id="ARBA00022527"/>
    </source>
</evidence>
<organism evidence="10 11">
    <name type="scientific">Madurella mycetomatis</name>
    <dbReference type="NCBI Taxonomy" id="100816"/>
    <lineage>
        <taxon>Eukaryota</taxon>
        <taxon>Fungi</taxon>
        <taxon>Dikarya</taxon>
        <taxon>Ascomycota</taxon>
        <taxon>Pezizomycotina</taxon>
        <taxon>Sordariomycetes</taxon>
        <taxon>Sordariomycetidae</taxon>
        <taxon>Sordariales</taxon>
        <taxon>Sordariales incertae sedis</taxon>
        <taxon>Madurella</taxon>
    </lineage>
</organism>
<comment type="catalytic activity">
    <reaction evidence="7">
        <text>L-threonyl-[protein] + ATP = O-phospho-L-threonyl-[protein] + ADP + H(+)</text>
        <dbReference type="Rhea" id="RHEA:46608"/>
        <dbReference type="Rhea" id="RHEA-COMP:11060"/>
        <dbReference type="Rhea" id="RHEA-COMP:11605"/>
        <dbReference type="ChEBI" id="CHEBI:15378"/>
        <dbReference type="ChEBI" id="CHEBI:30013"/>
        <dbReference type="ChEBI" id="CHEBI:30616"/>
        <dbReference type="ChEBI" id="CHEBI:61977"/>
        <dbReference type="ChEBI" id="CHEBI:456216"/>
        <dbReference type="EC" id="2.7.11.1"/>
    </reaction>
</comment>
<dbReference type="OrthoDB" id="5979581at2759"/>
<dbReference type="InterPro" id="IPR051334">
    <property type="entry name" value="SRPK"/>
</dbReference>
<name>A0A175W9S2_9PEZI</name>
<accession>A0A175W9S2</accession>
<proteinExistence type="predicted"/>
<gene>
    <name evidence="10" type="ORF">MMYC01_204680</name>
</gene>
<dbReference type="Pfam" id="PF00069">
    <property type="entry name" value="Pkinase"/>
    <property type="match status" value="1"/>
</dbReference>
<evidence type="ECO:0000313" key="11">
    <source>
        <dbReference type="Proteomes" id="UP000078237"/>
    </source>
</evidence>
<evidence type="ECO:0000256" key="6">
    <source>
        <dbReference type="ARBA" id="ARBA00022840"/>
    </source>
</evidence>
<evidence type="ECO:0000256" key="8">
    <source>
        <dbReference type="ARBA" id="ARBA00048679"/>
    </source>
</evidence>
<dbReference type="InterPro" id="IPR000719">
    <property type="entry name" value="Prot_kinase_dom"/>
</dbReference>
<dbReference type="SUPFAM" id="SSF56112">
    <property type="entry name" value="Protein kinase-like (PK-like)"/>
    <property type="match status" value="1"/>
</dbReference>
<comment type="caution">
    <text evidence="10">The sequence shown here is derived from an EMBL/GenBank/DDBJ whole genome shotgun (WGS) entry which is preliminary data.</text>
</comment>
<evidence type="ECO:0000256" key="3">
    <source>
        <dbReference type="ARBA" id="ARBA00022679"/>
    </source>
</evidence>
<dbReference type="Gene3D" id="3.30.200.20">
    <property type="entry name" value="Phosphorylase Kinase, domain 1"/>
    <property type="match status" value="1"/>
</dbReference>
<dbReference type="Gene3D" id="1.10.510.10">
    <property type="entry name" value="Transferase(Phosphotransferase) domain 1"/>
    <property type="match status" value="1"/>
</dbReference>
<keyword evidence="3" id="KW-0808">Transferase</keyword>
<dbReference type="GO" id="GO:0004674">
    <property type="term" value="F:protein serine/threonine kinase activity"/>
    <property type="evidence" value="ECO:0007669"/>
    <property type="project" value="UniProtKB-KW"/>
</dbReference>
<dbReference type="SMART" id="SM00220">
    <property type="entry name" value="S_TKc"/>
    <property type="match status" value="1"/>
</dbReference>